<name>A0AC60Q9I3_IXOPE</name>
<evidence type="ECO:0000313" key="2">
    <source>
        <dbReference type="Proteomes" id="UP000805193"/>
    </source>
</evidence>
<dbReference type="Proteomes" id="UP000805193">
    <property type="component" value="Unassembled WGS sequence"/>
</dbReference>
<organism evidence="1 2">
    <name type="scientific">Ixodes persulcatus</name>
    <name type="common">Taiga tick</name>
    <dbReference type="NCBI Taxonomy" id="34615"/>
    <lineage>
        <taxon>Eukaryota</taxon>
        <taxon>Metazoa</taxon>
        <taxon>Ecdysozoa</taxon>
        <taxon>Arthropoda</taxon>
        <taxon>Chelicerata</taxon>
        <taxon>Arachnida</taxon>
        <taxon>Acari</taxon>
        <taxon>Parasitiformes</taxon>
        <taxon>Ixodida</taxon>
        <taxon>Ixodoidea</taxon>
        <taxon>Ixodidae</taxon>
        <taxon>Ixodinae</taxon>
        <taxon>Ixodes</taxon>
    </lineage>
</organism>
<comment type="caution">
    <text evidence="1">The sequence shown here is derived from an EMBL/GenBank/DDBJ whole genome shotgun (WGS) entry which is preliminary data.</text>
</comment>
<evidence type="ECO:0000313" key="1">
    <source>
        <dbReference type="EMBL" id="KAG0430624.1"/>
    </source>
</evidence>
<sequence length="341" mass="38777">MAAAVVPLLPTWLGAGVQALQTSSIRVSGPADNQSVRFLVFGDWGGLPFYPYTTRIQRNLAKTMAAVAAIKNVDFVLSLGDNFYFKGVRNADDRRFKRTFEDVYHAASLQVPWLILAGNHDHDGNVSAQIAYTKKSKRWYFPNYYYKKNYKIPGSDDTLDILMLDTVLLCGNTDPEDEESQPMPQKRNEALYNRQFRWINKQLAESTQVSVTARYILVAGHYPIYSACSHGTTKCLERDLVPILQKYRVNAYLAGHDHDLQHIRPDTENWTVEYFISGCTNFINPSLIHRRSLPRNSLKFAWASVFSYGGFAYMEAAADSMAITFYDSTGKILHENVMKPR</sequence>
<reference evidence="1 2" key="1">
    <citation type="journal article" date="2020" name="Cell">
        <title>Large-Scale Comparative Analyses of Tick Genomes Elucidate Their Genetic Diversity and Vector Capacities.</title>
        <authorList>
            <consortium name="Tick Genome and Microbiome Consortium (TIGMIC)"/>
            <person name="Jia N."/>
            <person name="Wang J."/>
            <person name="Shi W."/>
            <person name="Du L."/>
            <person name="Sun Y."/>
            <person name="Zhan W."/>
            <person name="Jiang J.F."/>
            <person name="Wang Q."/>
            <person name="Zhang B."/>
            <person name="Ji P."/>
            <person name="Bell-Sakyi L."/>
            <person name="Cui X.M."/>
            <person name="Yuan T.T."/>
            <person name="Jiang B.G."/>
            <person name="Yang W.F."/>
            <person name="Lam T.T."/>
            <person name="Chang Q.C."/>
            <person name="Ding S.J."/>
            <person name="Wang X.J."/>
            <person name="Zhu J.G."/>
            <person name="Ruan X.D."/>
            <person name="Zhao L."/>
            <person name="Wei J.T."/>
            <person name="Ye R.Z."/>
            <person name="Que T.C."/>
            <person name="Du C.H."/>
            <person name="Zhou Y.H."/>
            <person name="Cheng J.X."/>
            <person name="Dai P.F."/>
            <person name="Guo W.B."/>
            <person name="Han X.H."/>
            <person name="Huang E.J."/>
            <person name="Li L.F."/>
            <person name="Wei W."/>
            <person name="Gao Y.C."/>
            <person name="Liu J.Z."/>
            <person name="Shao H.Z."/>
            <person name="Wang X."/>
            <person name="Wang C.C."/>
            <person name="Yang T.C."/>
            <person name="Huo Q.B."/>
            <person name="Li W."/>
            <person name="Chen H.Y."/>
            <person name="Chen S.E."/>
            <person name="Zhou L.G."/>
            <person name="Ni X.B."/>
            <person name="Tian J.H."/>
            <person name="Sheng Y."/>
            <person name="Liu T."/>
            <person name="Pan Y.S."/>
            <person name="Xia L.Y."/>
            <person name="Li J."/>
            <person name="Zhao F."/>
            <person name="Cao W.C."/>
        </authorList>
    </citation>
    <scope>NUCLEOTIDE SEQUENCE [LARGE SCALE GENOMIC DNA]</scope>
    <source>
        <strain evidence="1">Iper-2018</strain>
    </source>
</reference>
<accession>A0AC60Q9I3</accession>
<gene>
    <name evidence="1" type="ORF">HPB47_022521</name>
</gene>
<proteinExistence type="predicted"/>
<keyword evidence="2" id="KW-1185">Reference proteome</keyword>
<dbReference type="EMBL" id="JABSTQ010009304">
    <property type="protein sequence ID" value="KAG0430624.1"/>
    <property type="molecule type" value="Genomic_DNA"/>
</dbReference>
<protein>
    <submittedName>
        <fullName evidence="1">Uncharacterized protein</fullName>
    </submittedName>
</protein>